<dbReference type="OMA" id="CYVVSFW"/>
<reference evidence="4 5" key="1">
    <citation type="submission" date="2016-08" db="EMBL/GenBank/DDBJ databases">
        <authorList>
            <consortium name="Pathogen Informatics"/>
        </authorList>
    </citation>
    <scope>NUCLEOTIDE SEQUENCE [LARGE SCALE GENOMIC DNA]</scope>
    <source>
        <strain evidence="2 5">NK65 ny</strain>
        <strain evidence="3 4">SP11 Antwerpcl1</strain>
    </source>
</reference>
<accession>A0A1C6YH33</accession>
<dbReference type="OrthoDB" id="372380at2759"/>
<organism evidence="2 5">
    <name type="scientific">Plasmodium berghei</name>
    <dbReference type="NCBI Taxonomy" id="5821"/>
    <lineage>
        <taxon>Eukaryota</taxon>
        <taxon>Sar</taxon>
        <taxon>Alveolata</taxon>
        <taxon>Apicomplexa</taxon>
        <taxon>Aconoidasida</taxon>
        <taxon>Haemosporida</taxon>
        <taxon>Plasmodiidae</taxon>
        <taxon>Plasmodium</taxon>
        <taxon>Plasmodium (Vinckeia)</taxon>
    </lineage>
</organism>
<dbReference type="AlphaFoldDB" id="A0A1C6YH33"/>
<evidence type="ECO:0000256" key="1">
    <source>
        <dbReference type="SAM" id="MobiDB-lite"/>
    </source>
</evidence>
<sequence>MHFIGNEKNVNNTGLIYTTLEIIKLNDLIKFAKSEKKNGNDEICYLKYFSKNKKLNNLEKILNNNIVNSQVILTNFTENNKDFINTEYIYGNVVKNKTSYLMRKVYLSTFFTSDYINNICKEYKQVLINCDSKYHNKIYIDNNYIYFCINDLTKLSLITHTNLYKDKHGLSNVIMIDLNNSVEIDEKNKWTYNQDDGNVKDSEKKKKKKKKINHIYEKVSKTNENNNKDSENYKIYNLKYKMREIYKTFFSEFNTYPVNLIGTYDNNNNNNNNGFVNKLNNIFLKNKNKDAKIYPIHLEYHETTYKGNSDDISLNNSIYQGNYLSNSSINNNTNINILNQLNTVTDIYKDIFSTCNLSNSLTTSFEYNMENEIDKSTNLSFSKNQKSNNFYYELDIDFIHNNLFSLWEKNKITNNKFNESFNYPIIRDDIYYPQNQSNHNTQKNTNINNHNNINDGKTQNSIGKKGNMHYINNKTFYINTNFSDSSDDSLLEFSKIKREERNNNKQIKNHKQVYSNGLINNQRNTYNNDNILNDKNDQNFENAKYSNNRKHSIDLGKKQYSELIQEYKNRKVQKILDFLRTYRDQYFINDEIFLEKESLLKIMDYNTNKTDLSNIINSKMDEKKEEFFFDEFINYLVEYIGKIHFDIKIKFKDKSKIFLKEKQNKNPIQKIILNNGLINSSNISNIFNFLLNQLLKKDNIQTISKLHYAISMHRYEYNFVNSDKNFKEMSTQPSLHLFMISSNGFLYLILTDTRNRIS</sequence>
<gene>
    <name evidence="2" type="ORF">PBNK65NY_000207400</name>
    <name evidence="3" type="ORF">PBSP11A_000207300</name>
</gene>
<evidence type="ECO:0000313" key="2">
    <source>
        <dbReference type="EMBL" id="SCM22671.1"/>
    </source>
</evidence>
<evidence type="ECO:0000313" key="5">
    <source>
        <dbReference type="Proteomes" id="UP000516480"/>
    </source>
</evidence>
<protein>
    <submittedName>
        <fullName evidence="2">Uncharacterized protein</fullName>
    </submittedName>
</protein>
<evidence type="ECO:0000313" key="4">
    <source>
        <dbReference type="Proteomes" id="UP000219860"/>
    </source>
</evidence>
<dbReference type="Proteomes" id="UP000516480">
    <property type="component" value="Chromosome 9"/>
</dbReference>
<dbReference type="Proteomes" id="UP000219860">
    <property type="component" value="Chromosome 9"/>
</dbReference>
<feature type="region of interest" description="Disordered" evidence="1">
    <location>
        <begin position="434"/>
        <end position="461"/>
    </location>
</feature>
<name>A0A1C6YH33_PLABE</name>
<dbReference type="EMBL" id="LT608257">
    <property type="protein sequence ID" value="SCO62294.1"/>
    <property type="molecule type" value="Genomic_DNA"/>
</dbReference>
<evidence type="ECO:0000313" key="3">
    <source>
        <dbReference type="EMBL" id="SCO62294.1"/>
    </source>
</evidence>
<feature type="compositionally biased region" description="Low complexity" evidence="1">
    <location>
        <begin position="438"/>
        <end position="454"/>
    </location>
</feature>
<dbReference type="VEuPathDB" id="PlasmoDB:PBANKA_0935900"/>
<proteinExistence type="predicted"/>
<dbReference type="EMBL" id="LT608145">
    <property type="protein sequence ID" value="SCM22671.1"/>
    <property type="molecule type" value="Genomic_DNA"/>
</dbReference>